<dbReference type="PANTHER" id="PTHR42796">
    <property type="entry name" value="FUMARYLACETOACETATE HYDROLASE DOMAIN-CONTAINING PROTEIN 2A-RELATED"/>
    <property type="match status" value="1"/>
</dbReference>
<dbReference type="InterPro" id="IPR036663">
    <property type="entry name" value="Fumarylacetoacetase_C_sf"/>
</dbReference>
<evidence type="ECO:0000259" key="3">
    <source>
        <dbReference type="Pfam" id="PF01557"/>
    </source>
</evidence>
<dbReference type="SUPFAM" id="SSF56529">
    <property type="entry name" value="FAH"/>
    <property type="match status" value="1"/>
</dbReference>
<dbReference type="PANTHER" id="PTHR42796:SF4">
    <property type="entry name" value="FUMARYLACETOACETATE HYDROLASE DOMAIN-CONTAINING PROTEIN 2A"/>
    <property type="match status" value="1"/>
</dbReference>
<comment type="similarity">
    <text evidence="1">Belongs to the FAH family.</text>
</comment>
<dbReference type="AlphaFoldDB" id="D2SD06"/>
<organism evidence="4 5">
    <name type="scientific">Geodermatophilus obscurus (strain ATCC 25078 / DSM 43160 / JCM 3152 / CCUG 61914 / KCC A-0152 / KCTC 9177 / NBRC 13315 / NRRL B-3577 / G-20)</name>
    <dbReference type="NCBI Taxonomy" id="526225"/>
    <lineage>
        <taxon>Bacteria</taxon>
        <taxon>Bacillati</taxon>
        <taxon>Actinomycetota</taxon>
        <taxon>Actinomycetes</taxon>
        <taxon>Geodermatophilales</taxon>
        <taxon>Geodermatophilaceae</taxon>
        <taxon>Geodermatophilus</taxon>
    </lineage>
</organism>
<dbReference type="OrthoDB" id="9805307at2"/>
<accession>D2SD06</accession>
<dbReference type="Proteomes" id="UP000001382">
    <property type="component" value="Chromosome"/>
</dbReference>
<dbReference type="InterPro" id="IPR011234">
    <property type="entry name" value="Fumarylacetoacetase-like_C"/>
</dbReference>
<name>D2SD06_GEOOG</name>
<dbReference type="GO" id="GO:0044281">
    <property type="term" value="P:small molecule metabolic process"/>
    <property type="evidence" value="ECO:0007669"/>
    <property type="project" value="UniProtKB-ARBA"/>
</dbReference>
<evidence type="ECO:0000256" key="2">
    <source>
        <dbReference type="ARBA" id="ARBA00022723"/>
    </source>
</evidence>
<feature type="domain" description="Fumarylacetoacetase-like C-terminal" evidence="3">
    <location>
        <begin position="85"/>
        <end position="283"/>
    </location>
</feature>
<evidence type="ECO:0000313" key="5">
    <source>
        <dbReference type="Proteomes" id="UP000001382"/>
    </source>
</evidence>
<reference evidence="4 5" key="1">
    <citation type="journal article" date="2010" name="Stand. Genomic Sci.">
        <title>Complete genome sequence of Geodermatophilus obscurus type strain (G-20).</title>
        <authorList>
            <person name="Ivanova N."/>
            <person name="Sikorski J."/>
            <person name="Jando M."/>
            <person name="Munk C."/>
            <person name="Lapidus A."/>
            <person name="Glavina Del Rio T."/>
            <person name="Copeland A."/>
            <person name="Tice H."/>
            <person name="Cheng J.-F."/>
            <person name="Lucas S."/>
            <person name="Chen F."/>
            <person name="Nolan M."/>
            <person name="Bruce D."/>
            <person name="Goodwin L."/>
            <person name="Pitluck S."/>
            <person name="Mavromatis K."/>
            <person name="Mikhailova N."/>
            <person name="Pati A."/>
            <person name="Chen A."/>
            <person name="Palaniappan K."/>
            <person name="Land M."/>
            <person name="Hauser L."/>
            <person name="Chang Y.-J."/>
            <person name="Jeffries C.D."/>
            <person name="Meincke L."/>
            <person name="Brettin T."/>
            <person name="Detter J.C."/>
            <person name="Detter J.C."/>
            <person name="Rohde M."/>
            <person name="Goeker M."/>
            <person name="Bristow J."/>
            <person name="Eisen J.A."/>
            <person name="Markowitz V."/>
            <person name="Hugenholtz P."/>
            <person name="Kyrpides N.C."/>
            <person name="Klenk H.-P."/>
        </authorList>
    </citation>
    <scope>NUCLEOTIDE SEQUENCE [LARGE SCALE GENOMIC DNA]</scope>
    <source>
        <strain evidence="5">ATCC 25078 / DSM 43160 / JCM 3152 / KCC A-0152 / KCTC 9177 / NBRC 13315 / NRRL B-3577 / G-20</strain>
    </source>
</reference>
<keyword evidence="2" id="KW-0479">Metal-binding</keyword>
<gene>
    <name evidence="4" type="ordered locus">Gobs_3778</name>
</gene>
<keyword evidence="5" id="KW-1185">Reference proteome</keyword>
<protein>
    <submittedName>
        <fullName evidence="4">Fumarylacetoacetate (FAA) hydrolase</fullName>
    </submittedName>
</protein>
<dbReference type="KEGG" id="gob:Gobs_3778"/>
<dbReference type="STRING" id="526225.Gobs_3778"/>
<dbReference type="EMBL" id="CP001867">
    <property type="protein sequence ID" value="ADB76355.1"/>
    <property type="molecule type" value="Genomic_DNA"/>
</dbReference>
<keyword evidence="4" id="KW-0378">Hydrolase</keyword>
<proteinExistence type="inferred from homology"/>
<evidence type="ECO:0000313" key="4">
    <source>
        <dbReference type="EMBL" id="ADB76355.1"/>
    </source>
</evidence>
<reference evidence="5" key="2">
    <citation type="submission" date="2010-01" db="EMBL/GenBank/DDBJ databases">
        <title>The complete genome of Geodermatophilus obscurus DSM 43160.</title>
        <authorList>
            <consortium name="US DOE Joint Genome Institute (JGI-PGF)"/>
            <person name="Lucas S."/>
            <person name="Copeland A."/>
            <person name="Lapidus A."/>
            <person name="Glavina del Rio T."/>
            <person name="Dalin E."/>
            <person name="Tice H."/>
            <person name="Bruce D."/>
            <person name="Goodwin L."/>
            <person name="Pitluck S."/>
            <person name="Kyrpides N."/>
            <person name="Mavromatis K."/>
            <person name="Ivanova N."/>
            <person name="Munk A.C."/>
            <person name="Brettin T."/>
            <person name="Detter J.C."/>
            <person name="Han C."/>
            <person name="Larimer F."/>
            <person name="Land M."/>
            <person name="Hauser L."/>
            <person name="Markowitz V."/>
            <person name="Cheng J.-F."/>
            <person name="Hugenholtz P."/>
            <person name="Woyke T."/>
            <person name="Wu D."/>
            <person name="Jando M."/>
            <person name="Schneider S."/>
            <person name="Klenk H.-P."/>
            <person name="Eisen J.A."/>
        </authorList>
    </citation>
    <scope>NUCLEOTIDE SEQUENCE [LARGE SCALE GENOMIC DNA]</scope>
    <source>
        <strain evidence="5">ATCC 25078 / DSM 43160 / JCM 3152 / KCC A-0152 / KCTC 9177 / NBRC 13315 / NRRL B-3577 / G-20</strain>
    </source>
</reference>
<sequence length="284" mass="30998">MRLTTLRLDGAEPGALVRPGGAVPLPALNRRLQTDWPETVQELLESGRVEELRDWVAGQDAAGLDELVVPQEQLAYAPLYRRPRKIWGIGLNYVEHAADLSEKAPSTEPASFLKPDTAIIGPGDPIRIPPQSQRTTAEGELGVVIGRECKDVDEADAPSVVAGFTTIVDMTAEDILEKNPRYLTRSKSFDTFFSFGPELVTVDEVDDVDALEVATIHNGEVHRRNVVSNMTFRPWWLVAFHSRVMTLLPGDVISTGTPGAAHIRSGDTAGVQITGFRELTNPVA</sequence>
<dbReference type="InterPro" id="IPR051121">
    <property type="entry name" value="FAH"/>
</dbReference>
<dbReference type="HOGENOM" id="CLU_028458_3_1_11"/>
<dbReference type="Pfam" id="PF01557">
    <property type="entry name" value="FAA_hydrolase"/>
    <property type="match status" value="1"/>
</dbReference>
<dbReference type="eggNOG" id="COG0179">
    <property type="taxonomic scope" value="Bacteria"/>
</dbReference>
<evidence type="ECO:0000256" key="1">
    <source>
        <dbReference type="ARBA" id="ARBA00010211"/>
    </source>
</evidence>
<dbReference type="Gene3D" id="3.90.850.10">
    <property type="entry name" value="Fumarylacetoacetase-like, C-terminal domain"/>
    <property type="match status" value="1"/>
</dbReference>
<dbReference type="RefSeq" id="WP_012949780.1">
    <property type="nucleotide sequence ID" value="NC_013757.1"/>
</dbReference>
<dbReference type="GO" id="GO:0016787">
    <property type="term" value="F:hydrolase activity"/>
    <property type="evidence" value="ECO:0007669"/>
    <property type="project" value="UniProtKB-KW"/>
</dbReference>
<dbReference type="GO" id="GO:0046872">
    <property type="term" value="F:metal ion binding"/>
    <property type="evidence" value="ECO:0007669"/>
    <property type="project" value="UniProtKB-KW"/>
</dbReference>